<dbReference type="RefSeq" id="XP_024340174.1">
    <property type="nucleotide sequence ID" value="XM_024478840.1"/>
</dbReference>
<dbReference type="EMBL" id="KZ110595">
    <property type="protein sequence ID" value="OSX63380.1"/>
    <property type="molecule type" value="Genomic_DNA"/>
</dbReference>
<dbReference type="OrthoDB" id="2535105at2759"/>
<accession>A0A1X6N4C6</accession>
<dbReference type="AlphaFoldDB" id="A0A1X6N4C6"/>
<name>A0A1X6N4C6_9APHY</name>
<gene>
    <name evidence="2" type="ORF">POSPLADRAFT_1045718</name>
</gene>
<keyword evidence="1" id="KW-0472">Membrane</keyword>
<evidence type="ECO:0000313" key="3">
    <source>
        <dbReference type="Proteomes" id="UP000194127"/>
    </source>
</evidence>
<organism evidence="2 3">
    <name type="scientific">Postia placenta MAD-698-R-SB12</name>
    <dbReference type="NCBI Taxonomy" id="670580"/>
    <lineage>
        <taxon>Eukaryota</taxon>
        <taxon>Fungi</taxon>
        <taxon>Dikarya</taxon>
        <taxon>Basidiomycota</taxon>
        <taxon>Agaricomycotina</taxon>
        <taxon>Agaricomycetes</taxon>
        <taxon>Polyporales</taxon>
        <taxon>Adustoporiaceae</taxon>
        <taxon>Rhodonia</taxon>
    </lineage>
</organism>
<evidence type="ECO:0000313" key="2">
    <source>
        <dbReference type="EMBL" id="OSX63380.1"/>
    </source>
</evidence>
<evidence type="ECO:0000256" key="1">
    <source>
        <dbReference type="SAM" id="Phobius"/>
    </source>
</evidence>
<keyword evidence="3" id="KW-1185">Reference proteome</keyword>
<dbReference type="Proteomes" id="UP000194127">
    <property type="component" value="Unassembled WGS sequence"/>
</dbReference>
<protein>
    <submittedName>
        <fullName evidence="2">Uncharacterized protein</fullName>
    </submittedName>
</protein>
<proteinExistence type="predicted"/>
<feature type="transmembrane region" description="Helical" evidence="1">
    <location>
        <begin position="42"/>
        <end position="65"/>
    </location>
</feature>
<keyword evidence="1" id="KW-0812">Transmembrane</keyword>
<keyword evidence="1" id="KW-1133">Transmembrane helix</keyword>
<dbReference type="GeneID" id="36323790"/>
<sequence>MAFPSATLWPTGIFATTFVKPFVNGYLKQYCTDHWSYANWHIVVRNVVLDTLCVVISFHIVYYYVITSYSNPSNLLMGVWSFKAHQVAGIYFDITIALFPYLTGVFRIVAATIGMGALICLYHTLRSTRCVGQNAGASTLLARQYPSALRGLPANSETSSTDSIITIIMIYTLNTGALTSLCSLAGIIGIKIGPHTYAIAAIEISLAKPMSLSKGIGFLATRLRLSYMSPPLRAFRQKFIQMALTLLRIGRLSIEAKAPLVSL</sequence>
<reference evidence="2 3" key="1">
    <citation type="submission" date="2017-04" db="EMBL/GenBank/DDBJ databases">
        <title>Genome Sequence of the Model Brown-Rot Fungus Postia placenta SB12.</title>
        <authorList>
            <consortium name="DOE Joint Genome Institute"/>
            <person name="Gaskell J."/>
            <person name="Kersten P."/>
            <person name="Larrondo L.F."/>
            <person name="Canessa P."/>
            <person name="Martinez D."/>
            <person name="Hibbett D."/>
            <person name="Schmoll M."/>
            <person name="Kubicek C.P."/>
            <person name="Martinez A.T."/>
            <person name="Yadav J."/>
            <person name="Master E."/>
            <person name="Magnuson J.K."/>
            <person name="James T."/>
            <person name="Yaver D."/>
            <person name="Berka R."/>
            <person name="Labutti K."/>
            <person name="Lipzen A."/>
            <person name="Aerts A."/>
            <person name="Barry K."/>
            <person name="Henrissat B."/>
            <person name="Blanchette R."/>
            <person name="Grigoriev I."/>
            <person name="Cullen D."/>
        </authorList>
    </citation>
    <scope>NUCLEOTIDE SEQUENCE [LARGE SCALE GENOMIC DNA]</scope>
    <source>
        <strain evidence="2 3">MAD-698-R-SB12</strain>
    </source>
</reference>